<comment type="caution">
    <text evidence="6">The sequence shown here is derived from an EMBL/GenBank/DDBJ whole genome shotgun (WGS) entry which is preliminary data.</text>
</comment>
<dbReference type="InterPro" id="IPR008932">
    <property type="entry name" value="Ribosomal_bL12_oligo"/>
</dbReference>
<dbReference type="CDD" id="cd00387">
    <property type="entry name" value="Ribosomal_L7_L12"/>
    <property type="match status" value="1"/>
</dbReference>
<evidence type="ECO:0000256" key="2">
    <source>
        <dbReference type="ARBA" id="ARBA00022980"/>
    </source>
</evidence>
<evidence type="ECO:0000256" key="3">
    <source>
        <dbReference type="ARBA" id="ARBA00023274"/>
    </source>
</evidence>
<evidence type="ECO:0000259" key="5">
    <source>
        <dbReference type="Pfam" id="PF16320"/>
    </source>
</evidence>
<dbReference type="InterPro" id="IPR014719">
    <property type="entry name" value="Ribosomal_bL12_C/ClpS-like"/>
</dbReference>
<dbReference type="HAMAP" id="MF_00368">
    <property type="entry name" value="Ribosomal_bL12"/>
    <property type="match status" value="1"/>
</dbReference>
<evidence type="ECO:0008006" key="7">
    <source>
        <dbReference type="Google" id="ProtNLM"/>
    </source>
</evidence>
<evidence type="ECO:0000259" key="4">
    <source>
        <dbReference type="Pfam" id="PF00542"/>
    </source>
</evidence>
<accession>X1D463</accession>
<evidence type="ECO:0000313" key="6">
    <source>
        <dbReference type="EMBL" id="GAG91291.1"/>
    </source>
</evidence>
<dbReference type="SUPFAM" id="SSF54736">
    <property type="entry name" value="ClpS-like"/>
    <property type="match status" value="1"/>
</dbReference>
<dbReference type="GO" id="GO:0022625">
    <property type="term" value="C:cytosolic large ribosomal subunit"/>
    <property type="evidence" value="ECO:0007669"/>
    <property type="project" value="TreeGrafter"/>
</dbReference>
<dbReference type="PANTHER" id="PTHR45987:SF4">
    <property type="entry name" value="LARGE RIBOSOMAL SUBUNIT PROTEIN BL12M"/>
    <property type="match status" value="1"/>
</dbReference>
<dbReference type="Pfam" id="PF16320">
    <property type="entry name" value="Ribosomal_L12_N"/>
    <property type="match status" value="1"/>
</dbReference>
<evidence type="ECO:0000256" key="1">
    <source>
        <dbReference type="ARBA" id="ARBA00007197"/>
    </source>
</evidence>
<dbReference type="InterPro" id="IPR036235">
    <property type="entry name" value="Ribosomal_bL12_oligo_N_sf"/>
</dbReference>
<dbReference type="GO" id="GO:0003729">
    <property type="term" value="F:mRNA binding"/>
    <property type="evidence" value="ECO:0007669"/>
    <property type="project" value="TreeGrafter"/>
</dbReference>
<dbReference type="InterPro" id="IPR013823">
    <property type="entry name" value="Ribosomal_bL12_C"/>
</dbReference>
<dbReference type="PANTHER" id="PTHR45987">
    <property type="entry name" value="39S RIBOSOMAL PROTEIN L12"/>
    <property type="match status" value="1"/>
</dbReference>
<dbReference type="InterPro" id="IPR000206">
    <property type="entry name" value="Ribosomal_bL12"/>
</dbReference>
<dbReference type="GO" id="GO:0006412">
    <property type="term" value="P:translation"/>
    <property type="evidence" value="ECO:0007669"/>
    <property type="project" value="InterPro"/>
</dbReference>
<keyword evidence="2" id="KW-0689">Ribosomal protein</keyword>
<dbReference type="GO" id="GO:0003735">
    <property type="term" value="F:structural constituent of ribosome"/>
    <property type="evidence" value="ECO:0007669"/>
    <property type="project" value="InterPro"/>
</dbReference>
<dbReference type="Pfam" id="PF00542">
    <property type="entry name" value="Ribosomal_L12"/>
    <property type="match status" value="1"/>
</dbReference>
<dbReference type="FunFam" id="3.30.1390.10:FF:000001">
    <property type="entry name" value="50S ribosomal protein L7/L12"/>
    <property type="match status" value="1"/>
</dbReference>
<comment type="similarity">
    <text evidence="1">Belongs to the bacterial ribosomal protein bL12 family.</text>
</comment>
<dbReference type="Gene3D" id="1.20.5.710">
    <property type="entry name" value="Single helix bin"/>
    <property type="match status" value="1"/>
</dbReference>
<feature type="domain" description="Large ribosomal subunit protein bL12 oligomerization" evidence="5">
    <location>
        <begin position="3"/>
        <end position="51"/>
    </location>
</feature>
<gene>
    <name evidence="6" type="ORF">S01H4_48357</name>
</gene>
<sequence length="128" mass="13460">MGKAEILQEIENMTVKDLADLVEMIEERFNVSAAMMAPVAVAPAPGEGGGAEGGGAEAETYKVLLTNPGQKKIQVIKEIKEITGKGLKECKELVDNLPATIKEGVGPDEAASLKEKLEAAGAEVELKQ</sequence>
<feature type="domain" description="Large ribosomal subunit protein bL12 C-terminal" evidence="4">
    <location>
        <begin position="62"/>
        <end position="127"/>
    </location>
</feature>
<dbReference type="NCBIfam" id="TIGR00855">
    <property type="entry name" value="L12"/>
    <property type="match status" value="1"/>
</dbReference>
<dbReference type="EMBL" id="BART01027257">
    <property type="protein sequence ID" value="GAG91291.1"/>
    <property type="molecule type" value="Genomic_DNA"/>
</dbReference>
<reference evidence="6" key="1">
    <citation type="journal article" date="2014" name="Front. Microbiol.">
        <title>High frequency of phylogenetically diverse reductive dehalogenase-homologous genes in deep subseafloor sedimentary metagenomes.</title>
        <authorList>
            <person name="Kawai M."/>
            <person name="Futagami T."/>
            <person name="Toyoda A."/>
            <person name="Takaki Y."/>
            <person name="Nishi S."/>
            <person name="Hori S."/>
            <person name="Arai W."/>
            <person name="Tsubouchi T."/>
            <person name="Morono Y."/>
            <person name="Uchiyama I."/>
            <person name="Ito T."/>
            <person name="Fujiyama A."/>
            <person name="Inagaki F."/>
            <person name="Takami H."/>
        </authorList>
    </citation>
    <scope>NUCLEOTIDE SEQUENCE</scope>
    <source>
        <strain evidence="6">Expedition CK06-06</strain>
    </source>
</reference>
<proteinExistence type="inferred from homology"/>
<keyword evidence="3" id="KW-0687">Ribonucleoprotein</keyword>
<dbReference type="SUPFAM" id="SSF48300">
    <property type="entry name" value="Ribosomal protein L7/12, oligomerisation (N-terminal) domain"/>
    <property type="match status" value="1"/>
</dbReference>
<organism evidence="6">
    <name type="scientific">marine sediment metagenome</name>
    <dbReference type="NCBI Taxonomy" id="412755"/>
    <lineage>
        <taxon>unclassified sequences</taxon>
        <taxon>metagenomes</taxon>
        <taxon>ecological metagenomes</taxon>
    </lineage>
</organism>
<name>X1D463_9ZZZZ</name>
<dbReference type="Gene3D" id="3.30.1390.10">
    <property type="match status" value="1"/>
</dbReference>
<protein>
    <recommendedName>
        <fullName evidence="7">Ribosomal protein L7/L12 C-terminal domain-containing protein</fullName>
    </recommendedName>
</protein>
<dbReference type="AlphaFoldDB" id="X1D463"/>